<dbReference type="Pfam" id="PF05310">
    <property type="entry name" value="Tenui_NS3"/>
    <property type="match status" value="1"/>
</dbReference>
<keyword evidence="2" id="KW-1035">Host cytoplasm</keyword>
<sequence>MNQILFDQNPIAPASWRDYRDWLAIHDRKTIPFDRVMAGSLDRMDLFLVANDALWLLMYSDVKNTAMRSLASSLTTLCSSRMVIYIDTGLTPSRVKCWICNKDATSTTEHLKICLLDHVHKGFTGATSSYMIAMKDHCAQNPEHYLSELLVPEGLCVYSKPAQKLEHKHMIMTNGVPTVLGMNIVKTSNISNVQVDKVDKIKADHDAKLAGPSCKN</sequence>
<evidence type="ECO:0000256" key="2">
    <source>
        <dbReference type="ARBA" id="ARBA00023200"/>
    </source>
</evidence>
<proteinExistence type="predicted"/>
<name>A0A5P9K5L4_9VIRU</name>
<organism evidence="3">
    <name type="scientific">European wheat striate mosaic virus</name>
    <dbReference type="NCBI Taxonomy" id="2661631"/>
    <lineage>
        <taxon>Viruses</taxon>
        <taxon>Riboviria</taxon>
        <taxon>Orthornavirae</taxon>
        <taxon>Negarnaviricota</taxon>
        <taxon>Polyploviricotina</taxon>
        <taxon>Bunyaviricetes</taxon>
        <taxon>Hareavirales</taxon>
        <taxon>Phenuiviridae</taxon>
        <taxon>Tenuivirus</taxon>
        <taxon>Tenuivirus eurotritici</taxon>
    </lineage>
</organism>
<evidence type="ECO:0000313" key="3">
    <source>
        <dbReference type="EMBL" id="QFU19936.1"/>
    </source>
</evidence>
<dbReference type="InterPro" id="IPR007974">
    <property type="entry name" value="Tenui_movmnt_prot"/>
</dbReference>
<protein>
    <submittedName>
        <fullName evidence="3">PV2</fullName>
    </submittedName>
</protein>
<comment type="subcellular location">
    <subcellularLocation>
        <location evidence="1">Host cytoplasm</location>
    </subcellularLocation>
</comment>
<reference evidence="3" key="1">
    <citation type="journal article" date="2019" name="Phytopathology">
        <title>Sixty Years after the First Description: Genome Sequence and Biological Characterization of European Wheat Striate Mosaic Virus Infecting Cereal Crops.</title>
        <authorList>
            <person name="Somera M."/>
            <person name="Kvarnheden A."/>
            <person name="Desbiez C."/>
            <person name="Blystad D.R."/>
            <person name="Soovali P."/>
            <person name="Kundu J.K."/>
            <person name="Gantsovski M."/>
            <person name="Nygren J."/>
            <person name="Lecoq H."/>
            <person name="Verdin E."/>
            <person name="Spetz C."/>
            <person name="Tamisier L."/>
            <person name="Truve E."/>
            <person name="Massart S."/>
        </authorList>
    </citation>
    <scope>NUCLEOTIDE SEQUENCE</scope>
    <source>
        <strain evidence="3">Soohara</strain>
    </source>
</reference>
<evidence type="ECO:0000256" key="1">
    <source>
        <dbReference type="ARBA" id="ARBA00004192"/>
    </source>
</evidence>
<dbReference type="EMBL" id="MN160347">
    <property type="protein sequence ID" value="QFU19936.1"/>
    <property type="molecule type" value="Genomic_RNA"/>
</dbReference>
<dbReference type="GO" id="GO:0030430">
    <property type="term" value="C:host cell cytoplasm"/>
    <property type="evidence" value="ECO:0007669"/>
    <property type="project" value="UniProtKB-SubCell"/>
</dbReference>
<accession>A0A5P9K5L4</accession>